<evidence type="ECO:0000256" key="6">
    <source>
        <dbReference type="ARBA" id="ARBA00022840"/>
    </source>
</evidence>
<dbReference type="PANTHER" id="PTHR44899:SF3">
    <property type="entry name" value="SERINE_THREONINE-PROTEIN KINASE NEK1"/>
    <property type="match status" value="1"/>
</dbReference>
<keyword evidence="2" id="KW-0723">Serine/threonine-protein kinase</keyword>
<organism evidence="11 12">
    <name type="scientific">Stylonychia lemnae</name>
    <name type="common">Ciliate</name>
    <dbReference type="NCBI Taxonomy" id="5949"/>
    <lineage>
        <taxon>Eukaryota</taxon>
        <taxon>Sar</taxon>
        <taxon>Alveolata</taxon>
        <taxon>Ciliophora</taxon>
        <taxon>Intramacronucleata</taxon>
        <taxon>Spirotrichea</taxon>
        <taxon>Stichotrichia</taxon>
        <taxon>Sporadotrichida</taxon>
        <taxon>Oxytrichidae</taxon>
        <taxon>Stylonychinae</taxon>
        <taxon>Stylonychia</taxon>
    </lineage>
</organism>
<evidence type="ECO:0000256" key="7">
    <source>
        <dbReference type="ARBA" id="ARBA00047899"/>
    </source>
</evidence>
<evidence type="ECO:0000256" key="9">
    <source>
        <dbReference type="SAM" id="MobiDB-lite"/>
    </source>
</evidence>
<name>A0A078A673_STYLE</name>
<sequence>MMALNEKEKQNALNEEAFFEDSSSSLCLVMEYANDGDLYEKIKNHTQKRTVMSENMIWGILISMVRALRMLHSMKIFHRDLKCANVFLFKDGTAKLGDLNVSKVAAKGLLYTQTGTPYYASPEVWKDSAYDSKSDIWSLGCVLYEMTTLKPPFQAKDMNQLYQKVCKGIYPQIPSNYSHELNQMIKSLLQVSPSIRPSCDTILKMEIVKKRLHLAQGQYQEQPENIQELYLNMDNNNLLSTIKVPRNLAQLTKNLPKSNYISSREKIKQSTHKHDRLSSVPALEVFPQLVRDLRIGIQDSASKADQIINQSRNENMDAKRIIIQQKVLNQNLKDEKININLNNIQPKQGNIYPDYSKSSQQNKSGQKLSTEPTSRDLSSNNRLSEYLKNSSQSKQAHHQQSSSGPKKDFFAELRLPQIQVNQSAIMLSEQSKKNDEGLLIQRQKILDQVYIHSRSVVNSEIQSSIKKNLSQPPADRIGLTGSEHKGMFKQNNEKNFQQVQPKNLLQKDLMMKQSPMNNLQNAQEREISKRNSPFW</sequence>
<evidence type="ECO:0000313" key="11">
    <source>
        <dbReference type="EMBL" id="CDW77755.1"/>
    </source>
</evidence>
<keyword evidence="5 11" id="KW-0418">Kinase</keyword>
<keyword evidence="12" id="KW-1185">Reference proteome</keyword>
<proteinExistence type="predicted"/>
<evidence type="ECO:0000256" key="3">
    <source>
        <dbReference type="ARBA" id="ARBA00022679"/>
    </source>
</evidence>
<gene>
    <name evidence="11" type="primary">Contig16447.g17513</name>
    <name evidence="11" type="ORF">STYLEM_6721</name>
</gene>
<keyword evidence="4" id="KW-0547">Nucleotide-binding</keyword>
<dbReference type="InParanoid" id="A0A078A673"/>
<dbReference type="SMART" id="SM00220">
    <property type="entry name" value="S_TKc"/>
    <property type="match status" value="1"/>
</dbReference>
<feature type="compositionally biased region" description="Polar residues" evidence="9">
    <location>
        <begin position="370"/>
        <end position="380"/>
    </location>
</feature>
<evidence type="ECO:0000313" key="12">
    <source>
        <dbReference type="Proteomes" id="UP000039865"/>
    </source>
</evidence>
<dbReference type="OrthoDB" id="248923at2759"/>
<dbReference type="PANTHER" id="PTHR44899">
    <property type="entry name" value="CAMK FAMILY PROTEIN KINASE"/>
    <property type="match status" value="1"/>
</dbReference>
<feature type="domain" description="Protein kinase" evidence="10">
    <location>
        <begin position="1"/>
        <end position="208"/>
    </location>
</feature>
<keyword evidence="3" id="KW-0808">Transferase</keyword>
<evidence type="ECO:0000256" key="4">
    <source>
        <dbReference type="ARBA" id="ARBA00022741"/>
    </source>
</evidence>
<feature type="region of interest" description="Disordered" evidence="9">
    <location>
        <begin position="387"/>
        <end position="406"/>
    </location>
</feature>
<keyword evidence="6" id="KW-0067">ATP-binding</keyword>
<dbReference type="AlphaFoldDB" id="A0A078A673"/>
<dbReference type="PROSITE" id="PS00108">
    <property type="entry name" value="PROTEIN_KINASE_ST"/>
    <property type="match status" value="1"/>
</dbReference>
<reference evidence="11 12" key="1">
    <citation type="submission" date="2014-06" db="EMBL/GenBank/DDBJ databases">
        <authorList>
            <person name="Swart Estienne"/>
        </authorList>
    </citation>
    <scope>NUCLEOTIDE SEQUENCE [LARGE SCALE GENOMIC DNA]</scope>
    <source>
        <strain evidence="11 12">130c</strain>
    </source>
</reference>
<feature type="compositionally biased region" description="Low complexity" evidence="9">
    <location>
        <begin position="390"/>
        <end position="403"/>
    </location>
</feature>
<accession>A0A078A673</accession>
<dbReference type="InterPro" id="IPR008271">
    <property type="entry name" value="Ser/Thr_kinase_AS"/>
</dbReference>
<evidence type="ECO:0000256" key="5">
    <source>
        <dbReference type="ARBA" id="ARBA00022777"/>
    </source>
</evidence>
<dbReference type="Gene3D" id="3.30.200.20">
    <property type="entry name" value="Phosphorylase Kinase, domain 1"/>
    <property type="match status" value="1"/>
</dbReference>
<dbReference type="InterPro" id="IPR011009">
    <property type="entry name" value="Kinase-like_dom_sf"/>
</dbReference>
<dbReference type="SUPFAM" id="SSF56112">
    <property type="entry name" value="Protein kinase-like (PK-like)"/>
    <property type="match status" value="1"/>
</dbReference>
<dbReference type="Pfam" id="PF00069">
    <property type="entry name" value="Pkinase"/>
    <property type="match status" value="1"/>
</dbReference>
<comment type="catalytic activity">
    <reaction evidence="8">
        <text>L-seryl-[protein] + ATP = O-phospho-L-seryl-[protein] + ADP + H(+)</text>
        <dbReference type="Rhea" id="RHEA:17989"/>
        <dbReference type="Rhea" id="RHEA-COMP:9863"/>
        <dbReference type="Rhea" id="RHEA-COMP:11604"/>
        <dbReference type="ChEBI" id="CHEBI:15378"/>
        <dbReference type="ChEBI" id="CHEBI:29999"/>
        <dbReference type="ChEBI" id="CHEBI:30616"/>
        <dbReference type="ChEBI" id="CHEBI:83421"/>
        <dbReference type="ChEBI" id="CHEBI:456216"/>
        <dbReference type="EC" id="2.7.11.1"/>
    </reaction>
</comment>
<evidence type="ECO:0000256" key="2">
    <source>
        <dbReference type="ARBA" id="ARBA00022527"/>
    </source>
</evidence>
<evidence type="ECO:0000256" key="1">
    <source>
        <dbReference type="ARBA" id="ARBA00012513"/>
    </source>
</evidence>
<dbReference type="GO" id="GO:0005524">
    <property type="term" value="F:ATP binding"/>
    <property type="evidence" value="ECO:0007669"/>
    <property type="project" value="UniProtKB-KW"/>
</dbReference>
<evidence type="ECO:0000259" key="10">
    <source>
        <dbReference type="PROSITE" id="PS50011"/>
    </source>
</evidence>
<feature type="region of interest" description="Disordered" evidence="9">
    <location>
        <begin position="345"/>
        <end position="380"/>
    </location>
</feature>
<comment type="catalytic activity">
    <reaction evidence="7">
        <text>L-threonyl-[protein] + ATP = O-phospho-L-threonyl-[protein] + ADP + H(+)</text>
        <dbReference type="Rhea" id="RHEA:46608"/>
        <dbReference type="Rhea" id="RHEA-COMP:11060"/>
        <dbReference type="Rhea" id="RHEA-COMP:11605"/>
        <dbReference type="ChEBI" id="CHEBI:15378"/>
        <dbReference type="ChEBI" id="CHEBI:30013"/>
        <dbReference type="ChEBI" id="CHEBI:30616"/>
        <dbReference type="ChEBI" id="CHEBI:61977"/>
        <dbReference type="ChEBI" id="CHEBI:456216"/>
        <dbReference type="EC" id="2.7.11.1"/>
    </reaction>
</comment>
<dbReference type="Gene3D" id="1.10.510.10">
    <property type="entry name" value="Transferase(Phosphotransferase) domain 1"/>
    <property type="match status" value="1"/>
</dbReference>
<dbReference type="GO" id="GO:0004674">
    <property type="term" value="F:protein serine/threonine kinase activity"/>
    <property type="evidence" value="ECO:0007669"/>
    <property type="project" value="UniProtKB-KW"/>
</dbReference>
<dbReference type="EMBL" id="CCKQ01006443">
    <property type="protein sequence ID" value="CDW77755.1"/>
    <property type="molecule type" value="Genomic_DNA"/>
</dbReference>
<dbReference type="InterPro" id="IPR000719">
    <property type="entry name" value="Prot_kinase_dom"/>
</dbReference>
<dbReference type="InterPro" id="IPR051131">
    <property type="entry name" value="NEK_Ser/Thr_kinase_NIMA"/>
</dbReference>
<dbReference type="EC" id="2.7.11.1" evidence="1"/>
<protein>
    <recommendedName>
        <fullName evidence="1">non-specific serine/threonine protein kinase</fullName>
        <ecNumber evidence="1">2.7.11.1</ecNumber>
    </recommendedName>
</protein>
<feature type="compositionally biased region" description="Low complexity" evidence="9">
    <location>
        <begin position="356"/>
        <end position="369"/>
    </location>
</feature>
<dbReference type="PROSITE" id="PS50011">
    <property type="entry name" value="PROTEIN_KINASE_DOM"/>
    <property type="match status" value="1"/>
</dbReference>
<evidence type="ECO:0000256" key="8">
    <source>
        <dbReference type="ARBA" id="ARBA00048679"/>
    </source>
</evidence>
<dbReference type="Proteomes" id="UP000039865">
    <property type="component" value="Unassembled WGS sequence"/>
</dbReference>